<dbReference type="PRINTS" id="PR00819">
    <property type="entry name" value="CBXCFQXSUPER"/>
</dbReference>
<dbReference type="STRING" id="1121865.OMW_00739"/>
<comment type="caution">
    <text evidence="5">The sequence shown here is derived from an EMBL/GenBank/DDBJ whole genome shotgun (WGS) entry which is preliminary data.</text>
</comment>
<reference evidence="5 6" key="1">
    <citation type="submission" date="2013-03" db="EMBL/GenBank/DDBJ databases">
        <title>The Genome Sequence of Enterococcus columbae ATCC_51263 (PacBio/Illumina hybrid assembly).</title>
        <authorList>
            <consortium name="The Broad Institute Genomics Platform"/>
            <consortium name="The Broad Institute Genome Sequencing Center for Infectious Disease"/>
            <person name="Earl A."/>
            <person name="Russ C."/>
            <person name="Gilmore M."/>
            <person name="Surin D."/>
            <person name="Walker B."/>
            <person name="Young S."/>
            <person name="Zeng Q."/>
            <person name="Gargeya S."/>
            <person name="Fitzgerald M."/>
            <person name="Haas B."/>
            <person name="Abouelleil A."/>
            <person name="Allen A.W."/>
            <person name="Alvarado L."/>
            <person name="Arachchi H.M."/>
            <person name="Berlin A.M."/>
            <person name="Chapman S.B."/>
            <person name="Gainer-Dewar J."/>
            <person name="Goldberg J."/>
            <person name="Griggs A."/>
            <person name="Gujja S."/>
            <person name="Hansen M."/>
            <person name="Howarth C."/>
            <person name="Imamovic A."/>
            <person name="Ireland A."/>
            <person name="Larimer J."/>
            <person name="McCowan C."/>
            <person name="Murphy C."/>
            <person name="Pearson M."/>
            <person name="Poon T.W."/>
            <person name="Priest M."/>
            <person name="Roberts A."/>
            <person name="Saif S."/>
            <person name="Shea T."/>
            <person name="Sisk P."/>
            <person name="Sykes S."/>
            <person name="Wortman J."/>
            <person name="Nusbaum C."/>
            <person name="Birren B."/>
        </authorList>
    </citation>
    <scope>NUCLEOTIDE SEQUENCE [LARGE SCALE GENOMIC DNA]</scope>
    <source>
        <strain evidence="5 6">ATCC 51263</strain>
    </source>
</reference>
<dbReference type="eggNOG" id="COG0464">
    <property type="taxonomic scope" value="Bacteria"/>
</dbReference>
<dbReference type="SMART" id="SM00382">
    <property type="entry name" value="AAA"/>
    <property type="match status" value="1"/>
</dbReference>
<feature type="domain" description="AAA+ ATPase" evidence="4">
    <location>
        <begin position="229"/>
        <end position="366"/>
    </location>
</feature>
<dbReference type="InterPro" id="IPR003959">
    <property type="entry name" value="ATPase_AAA_core"/>
</dbReference>
<evidence type="ECO:0000256" key="1">
    <source>
        <dbReference type="ARBA" id="ARBA00010378"/>
    </source>
</evidence>
<dbReference type="EMBL" id="ASWJ01000003">
    <property type="protein sequence ID" value="EOW87421.1"/>
    <property type="molecule type" value="Genomic_DNA"/>
</dbReference>
<organism evidence="5 6">
    <name type="scientific">Enterococcus columbae DSM 7374 = ATCC 51263</name>
    <dbReference type="NCBI Taxonomy" id="1121865"/>
    <lineage>
        <taxon>Bacteria</taxon>
        <taxon>Bacillati</taxon>
        <taxon>Bacillota</taxon>
        <taxon>Bacilli</taxon>
        <taxon>Lactobacillales</taxon>
        <taxon>Enterococcaceae</taxon>
        <taxon>Enterococcus</taxon>
    </lineage>
</organism>
<dbReference type="PATRIC" id="fig|1121865.3.peg.729"/>
<dbReference type="Pfam" id="PF17866">
    <property type="entry name" value="AAA_lid_6"/>
    <property type="match status" value="1"/>
</dbReference>
<dbReference type="AlphaFoldDB" id="S1P524"/>
<dbReference type="Pfam" id="PF00004">
    <property type="entry name" value="AAA"/>
    <property type="match status" value="1"/>
</dbReference>
<comment type="similarity">
    <text evidence="1">Belongs to the CbxX/CfxQ family.</text>
</comment>
<sequence length="452" mass="51455">MNTKVKNAIDQLLTACEQIENVPTIEKLSLTQLVIGDICSFIKKISRNDAEDRIALFQKTYLDRKWHLDSKKFGEFPCSTEMIAYIDNEIFYESSVKLSSLYLLTITEIGKSYLFSPSDKKDIDAQAFSELIQKINHYFVDCVINKPINDIKRTQLEKKISLEDDKSSKTESVIKELSKVEHEDTLEELLSQLDDLIGLTSVKQEVHSLINLIKINKMKEERGIKTTDVSKHLVFLGNPGTGKTTVARLLANIYKQIHVLEKGQLVEVDRASLVAGYVGQTALKTTEKINEAMGGILFIDEAYTLAKGGNDFGQEAIDTLLKAMEDRRDSFIVIVAGYPDLMIKFLESNPGLKSRFNKSILFEDYSQEELFAIFESLCRKSDLHLDEKAREALIKHLHELCINKPDNFANGREMRNLFERAYSNQANRLASLSLITNEAFLELTVEDFEIER</sequence>
<accession>S1P524</accession>
<dbReference type="InterPro" id="IPR000641">
    <property type="entry name" value="CbxX/CfxQ"/>
</dbReference>
<dbReference type="PANTHER" id="PTHR43392:SF2">
    <property type="entry name" value="AAA-TYPE ATPASE FAMILY PROTEIN _ ANKYRIN REPEAT FAMILY PROTEIN"/>
    <property type="match status" value="1"/>
</dbReference>
<dbReference type="FunFam" id="3.40.50.300:FF:000216">
    <property type="entry name" value="Type VII secretion ATPase EccA"/>
    <property type="match status" value="1"/>
</dbReference>
<dbReference type="InterPro" id="IPR003593">
    <property type="entry name" value="AAA+_ATPase"/>
</dbReference>
<name>S1P524_9ENTE</name>
<evidence type="ECO:0000256" key="2">
    <source>
        <dbReference type="ARBA" id="ARBA00022741"/>
    </source>
</evidence>
<dbReference type="GO" id="GO:0005524">
    <property type="term" value="F:ATP binding"/>
    <property type="evidence" value="ECO:0007669"/>
    <property type="project" value="UniProtKB-KW"/>
</dbReference>
<dbReference type="SUPFAM" id="SSF52540">
    <property type="entry name" value="P-loop containing nucleoside triphosphate hydrolases"/>
    <property type="match status" value="1"/>
</dbReference>
<dbReference type="Gene3D" id="3.40.50.300">
    <property type="entry name" value="P-loop containing nucleotide triphosphate hydrolases"/>
    <property type="match status" value="1"/>
</dbReference>
<proteinExistence type="inferred from homology"/>
<dbReference type="GO" id="GO:0016887">
    <property type="term" value="F:ATP hydrolysis activity"/>
    <property type="evidence" value="ECO:0007669"/>
    <property type="project" value="InterPro"/>
</dbReference>
<dbReference type="CDD" id="cd00009">
    <property type="entry name" value="AAA"/>
    <property type="match status" value="1"/>
</dbReference>
<dbReference type="RefSeq" id="WP_016182902.1">
    <property type="nucleotide sequence ID" value="NZ_JXKI01000021.1"/>
</dbReference>
<protein>
    <recommendedName>
        <fullName evidence="4">AAA+ ATPase domain-containing protein</fullName>
    </recommendedName>
</protein>
<keyword evidence="3" id="KW-0067">ATP-binding</keyword>
<evidence type="ECO:0000259" key="4">
    <source>
        <dbReference type="SMART" id="SM00382"/>
    </source>
</evidence>
<dbReference type="InterPro" id="IPR027417">
    <property type="entry name" value="P-loop_NTPase"/>
</dbReference>
<dbReference type="InterPro" id="IPR050773">
    <property type="entry name" value="CbxX/CfxQ_RuBisCO_ESX"/>
</dbReference>
<keyword evidence="6" id="KW-1185">Reference proteome</keyword>
<keyword evidence="2" id="KW-0547">Nucleotide-binding</keyword>
<evidence type="ECO:0000313" key="5">
    <source>
        <dbReference type="EMBL" id="EOW87421.1"/>
    </source>
</evidence>
<evidence type="ECO:0000256" key="3">
    <source>
        <dbReference type="ARBA" id="ARBA00022840"/>
    </source>
</evidence>
<dbReference type="OrthoDB" id="9806903at2"/>
<evidence type="ECO:0000313" key="6">
    <source>
        <dbReference type="Proteomes" id="UP000014113"/>
    </source>
</evidence>
<gene>
    <name evidence="5" type="ORF">I568_00465</name>
</gene>
<dbReference type="Proteomes" id="UP000014113">
    <property type="component" value="Unassembled WGS sequence"/>
</dbReference>
<dbReference type="Gene3D" id="1.10.8.60">
    <property type="match status" value="1"/>
</dbReference>
<dbReference type="InterPro" id="IPR041627">
    <property type="entry name" value="AAA_lid_6"/>
</dbReference>
<dbReference type="PANTHER" id="PTHR43392">
    <property type="entry name" value="AAA-TYPE ATPASE FAMILY PROTEIN / ANKYRIN REPEAT FAMILY PROTEIN"/>
    <property type="match status" value="1"/>
</dbReference>